<proteinExistence type="inferred from homology"/>
<dbReference type="Pfam" id="PF02753">
    <property type="entry name" value="PapD_C"/>
    <property type="match status" value="1"/>
</dbReference>
<evidence type="ECO:0000256" key="3">
    <source>
        <dbReference type="ARBA" id="ARBA00022729"/>
    </source>
</evidence>
<dbReference type="InterPro" id="IPR016148">
    <property type="entry name" value="Pili_assmbl_chaperone_C"/>
</dbReference>
<feature type="chain" id="PRO_5045374212" evidence="6">
    <location>
        <begin position="27"/>
        <end position="250"/>
    </location>
</feature>
<dbReference type="PANTHER" id="PTHR30251:SF2">
    <property type="entry name" value="FIMBRIAL CHAPERONE YADV-RELATED"/>
    <property type="match status" value="1"/>
</dbReference>
<feature type="domain" description="Pili assembly chaperone N-terminal" evidence="7">
    <location>
        <begin position="28"/>
        <end position="150"/>
    </location>
</feature>
<keyword evidence="5" id="KW-0143">Chaperone</keyword>
<protein>
    <submittedName>
        <fullName evidence="9">Molecular chaperone</fullName>
    </submittedName>
</protein>
<reference evidence="9 10" key="1">
    <citation type="submission" date="2024-04" db="EMBL/GenBank/DDBJ databases">
        <title>WGS of bacteria from Torrens River.</title>
        <authorList>
            <person name="Wyrsch E.R."/>
            <person name="Drigo B."/>
        </authorList>
    </citation>
    <scope>NUCLEOTIDE SEQUENCE [LARGE SCALE GENOMIC DNA]</scope>
    <source>
        <strain evidence="9 10">TWI153</strain>
    </source>
</reference>
<dbReference type="PRINTS" id="PR00969">
    <property type="entry name" value="CHAPERONPILI"/>
</dbReference>
<evidence type="ECO:0000313" key="10">
    <source>
        <dbReference type="Proteomes" id="UP001400166"/>
    </source>
</evidence>
<evidence type="ECO:0000256" key="5">
    <source>
        <dbReference type="ARBA" id="ARBA00023186"/>
    </source>
</evidence>
<evidence type="ECO:0000259" key="7">
    <source>
        <dbReference type="Pfam" id="PF00345"/>
    </source>
</evidence>
<comment type="subcellular location">
    <subcellularLocation>
        <location evidence="1">Periplasm</location>
    </subcellularLocation>
</comment>
<dbReference type="InterPro" id="IPR036316">
    <property type="entry name" value="Pili_assmbl_chap_C_dom_sf"/>
</dbReference>
<evidence type="ECO:0000256" key="6">
    <source>
        <dbReference type="SAM" id="SignalP"/>
    </source>
</evidence>
<dbReference type="InterPro" id="IPR008962">
    <property type="entry name" value="PapD-like_sf"/>
</dbReference>
<dbReference type="Pfam" id="PF00345">
    <property type="entry name" value="PapD_N"/>
    <property type="match status" value="1"/>
</dbReference>
<evidence type="ECO:0000256" key="1">
    <source>
        <dbReference type="ARBA" id="ARBA00004418"/>
    </source>
</evidence>
<sequence>MHFSHRTLMCCALAVPGLLAGFSAEAKVVVESSRVIYKEGTRELSVRSQNAGSGPVLVQAWISAYGARTSPAESSAPFVILPPVVRVDAGKHQVFRLRFLGDDLPADRESVFSLNLAEIPASPAGEEASSGVLNIVLRNRLKLFYRPKSISRLDAAGAIDSLRWSLVSEGQGWVLQAKNDSPFHVSTVKASVTVNGRSAAAGSMDMLRPYATHRFPLTGTLSTVSSGSVTFKYINDHGGVVERTMPLTTH</sequence>
<evidence type="ECO:0000259" key="8">
    <source>
        <dbReference type="Pfam" id="PF02753"/>
    </source>
</evidence>
<dbReference type="SUPFAM" id="SSF49354">
    <property type="entry name" value="PapD-like"/>
    <property type="match status" value="1"/>
</dbReference>
<keyword evidence="10" id="KW-1185">Reference proteome</keyword>
<keyword evidence="3 6" id="KW-0732">Signal</keyword>
<dbReference type="Gene3D" id="2.60.40.10">
    <property type="entry name" value="Immunoglobulins"/>
    <property type="match status" value="2"/>
</dbReference>
<name>A0ABV0C1T3_9GAMM</name>
<dbReference type="SUPFAM" id="SSF49584">
    <property type="entry name" value="Periplasmic chaperone C-domain"/>
    <property type="match status" value="1"/>
</dbReference>
<keyword evidence="4" id="KW-0574">Periplasm</keyword>
<dbReference type="InterPro" id="IPR050643">
    <property type="entry name" value="Periplasmic_pilus_chap"/>
</dbReference>
<dbReference type="EMBL" id="JBDJOF010000001">
    <property type="protein sequence ID" value="MEN5388370.1"/>
    <property type="molecule type" value="Genomic_DNA"/>
</dbReference>
<comment type="similarity">
    <text evidence="2">Belongs to the periplasmic pilus chaperone family.</text>
</comment>
<dbReference type="InterPro" id="IPR001829">
    <property type="entry name" value="Pili_assmbl_chaperone_bac"/>
</dbReference>
<dbReference type="Proteomes" id="UP001400166">
    <property type="component" value="Unassembled WGS sequence"/>
</dbReference>
<feature type="domain" description="Pili assembly chaperone C-terminal" evidence="8">
    <location>
        <begin position="178"/>
        <end position="241"/>
    </location>
</feature>
<dbReference type="InterPro" id="IPR016147">
    <property type="entry name" value="Pili_assmbl_chaperone_N"/>
</dbReference>
<gene>
    <name evidence="9" type="ORF">ABE587_00765</name>
</gene>
<dbReference type="InterPro" id="IPR013783">
    <property type="entry name" value="Ig-like_fold"/>
</dbReference>
<organism evidence="9 10">
    <name type="scientific">Stenotrophomonas hibiscicola</name>
    <dbReference type="NCBI Taxonomy" id="86189"/>
    <lineage>
        <taxon>Bacteria</taxon>
        <taxon>Pseudomonadati</taxon>
        <taxon>Pseudomonadota</taxon>
        <taxon>Gammaproteobacteria</taxon>
        <taxon>Lysobacterales</taxon>
        <taxon>Lysobacteraceae</taxon>
        <taxon>Stenotrophomonas</taxon>
        <taxon>Stenotrophomonas maltophilia group</taxon>
    </lineage>
</organism>
<accession>A0ABV0C1T3</accession>
<dbReference type="PANTHER" id="PTHR30251">
    <property type="entry name" value="PILUS ASSEMBLY CHAPERONE"/>
    <property type="match status" value="1"/>
</dbReference>
<comment type="caution">
    <text evidence="9">The sequence shown here is derived from an EMBL/GenBank/DDBJ whole genome shotgun (WGS) entry which is preliminary data.</text>
</comment>
<evidence type="ECO:0000256" key="4">
    <source>
        <dbReference type="ARBA" id="ARBA00022764"/>
    </source>
</evidence>
<dbReference type="RefSeq" id="WP_346469224.1">
    <property type="nucleotide sequence ID" value="NZ_JBDJOF010000001.1"/>
</dbReference>
<evidence type="ECO:0000313" key="9">
    <source>
        <dbReference type="EMBL" id="MEN5388370.1"/>
    </source>
</evidence>
<evidence type="ECO:0000256" key="2">
    <source>
        <dbReference type="ARBA" id="ARBA00007399"/>
    </source>
</evidence>
<feature type="signal peptide" evidence="6">
    <location>
        <begin position="1"/>
        <end position="26"/>
    </location>
</feature>